<sequence length="49" mass="5189">MSATQRFIVESFVIFGCPYLADTHGLLQALVGSIAVSSVKRIARGCGMS</sequence>
<keyword evidence="2" id="KW-1185">Reference proteome</keyword>
<evidence type="ECO:0000313" key="1">
    <source>
        <dbReference type="EMBL" id="MEQ5841302.1"/>
    </source>
</evidence>
<comment type="caution">
    <text evidence="1">The sequence shown here is derived from an EMBL/GenBank/DDBJ whole genome shotgun (WGS) entry which is preliminary data.</text>
</comment>
<gene>
    <name evidence="1" type="ORF">N0A02_17880</name>
</gene>
<reference evidence="1 2" key="1">
    <citation type="journal article" date="2024" name="Chem. Sci.">
        <title>Discovery of a lagriamide polyketide by integrated genome mining, isotopic labeling, and untargeted metabolomics.</title>
        <authorList>
            <person name="Fergusson C.H."/>
            <person name="Saulog J."/>
            <person name="Paulo B.S."/>
            <person name="Wilson D.M."/>
            <person name="Liu D.Y."/>
            <person name="Morehouse N.J."/>
            <person name="Waterworth S."/>
            <person name="Barkei J."/>
            <person name="Gray C.A."/>
            <person name="Kwan J.C."/>
            <person name="Eustaquio A.S."/>
            <person name="Linington R.G."/>
        </authorList>
    </citation>
    <scope>NUCLEOTIDE SEQUENCE [LARGE SCALE GENOMIC DNA]</scope>
    <source>
        <strain evidence="1 2">RL17-338-BIF-B</strain>
    </source>
</reference>
<evidence type="ECO:0000313" key="2">
    <source>
        <dbReference type="Proteomes" id="UP001469089"/>
    </source>
</evidence>
<dbReference type="EMBL" id="JAOALG010000001">
    <property type="protein sequence ID" value="MEQ5841302.1"/>
    <property type="molecule type" value="Genomic_DNA"/>
</dbReference>
<protein>
    <submittedName>
        <fullName evidence="1">Uncharacterized protein</fullName>
    </submittedName>
</protein>
<organism evidence="1 2">
    <name type="scientific">Paraburkholderia acidicola</name>
    <dbReference type="NCBI Taxonomy" id="1912599"/>
    <lineage>
        <taxon>Bacteria</taxon>
        <taxon>Pseudomonadati</taxon>
        <taxon>Pseudomonadota</taxon>
        <taxon>Betaproteobacteria</taxon>
        <taxon>Burkholderiales</taxon>
        <taxon>Burkholderiaceae</taxon>
        <taxon>Paraburkholderia</taxon>
    </lineage>
</organism>
<dbReference type="RefSeq" id="WP_349543238.1">
    <property type="nucleotide sequence ID" value="NZ_JAOALG010000001.1"/>
</dbReference>
<accession>A0ABV1LQ65</accession>
<dbReference type="Proteomes" id="UP001469089">
    <property type="component" value="Unassembled WGS sequence"/>
</dbReference>
<proteinExistence type="predicted"/>
<name>A0ABV1LQ65_9BURK</name>